<dbReference type="Gene3D" id="3.10.129.10">
    <property type="entry name" value="Hotdog Thioesterase"/>
    <property type="match status" value="1"/>
</dbReference>
<accession>A0A422QVR7</accession>
<sequence>MMDEVEDYLVEDPYPLQAHLGYRITGWSQDWARFEMPIRPYLENRHGIPHGGIYSVLLDTVMGYAGCYTGDPERKAMGMTLSLTTTFLSRPVGRLLIAEGRRVGGGRSTFFAEGRITDETGEDIATGSGVFRYRKGV</sequence>
<dbReference type="GO" id="GO:0016289">
    <property type="term" value="F:acyl-CoA hydrolase activity"/>
    <property type="evidence" value="ECO:0007669"/>
    <property type="project" value="UniProtKB-ARBA"/>
</dbReference>
<keyword evidence="4" id="KW-1185">Reference proteome</keyword>
<organism evidence="3 4">
    <name type="scientific">Paracoccus methylarcula</name>
    <dbReference type="NCBI Taxonomy" id="72022"/>
    <lineage>
        <taxon>Bacteria</taxon>
        <taxon>Pseudomonadati</taxon>
        <taxon>Pseudomonadota</taxon>
        <taxon>Alphaproteobacteria</taxon>
        <taxon>Rhodobacterales</taxon>
        <taxon>Paracoccaceae</taxon>
        <taxon>Paracoccus</taxon>
    </lineage>
</organism>
<name>A0A422QVR7_9RHOB</name>
<feature type="domain" description="Thioesterase" evidence="2">
    <location>
        <begin position="46"/>
        <end position="124"/>
    </location>
</feature>
<gene>
    <name evidence="3" type="ORF">A7A09_013690</name>
</gene>
<dbReference type="EMBL" id="PXNQ02000008">
    <property type="protein sequence ID" value="RNF34077.1"/>
    <property type="molecule type" value="Genomic_DNA"/>
</dbReference>
<dbReference type="Pfam" id="PF03061">
    <property type="entry name" value="4HBT"/>
    <property type="match status" value="1"/>
</dbReference>
<dbReference type="Proteomes" id="UP000238137">
    <property type="component" value="Unassembled WGS sequence"/>
</dbReference>
<reference evidence="3" key="1">
    <citation type="submission" date="2018-05" db="EMBL/GenBank/DDBJ databases">
        <title>Reclassification of Methylarcula marina and Methylarcula terricola as Paracoccus methylarcula sp.nov., comb.nov. and Paracoccus terricola comb.nov.</title>
        <authorList>
            <person name="Shmareva M.N."/>
            <person name="Doronina N.V."/>
            <person name="Vasilenko O.V."/>
            <person name="Tarlachkov S.V."/>
            <person name="Trotsenko Y.A."/>
        </authorList>
    </citation>
    <scope>NUCLEOTIDE SEQUENCE [LARGE SCALE GENOMIC DNA]</scope>
    <source>
        <strain evidence="3">VKM B-2159</strain>
    </source>
</reference>
<keyword evidence="1" id="KW-0378">Hydrolase</keyword>
<protein>
    <submittedName>
        <fullName evidence="3">PaaI family thioesterase</fullName>
    </submittedName>
</protein>
<dbReference type="SUPFAM" id="SSF54637">
    <property type="entry name" value="Thioesterase/thiol ester dehydrase-isomerase"/>
    <property type="match status" value="1"/>
</dbReference>
<dbReference type="InterPro" id="IPR006683">
    <property type="entry name" value="Thioestr_dom"/>
</dbReference>
<dbReference type="AlphaFoldDB" id="A0A422QVR7"/>
<evidence type="ECO:0000313" key="3">
    <source>
        <dbReference type="EMBL" id="RNF34077.1"/>
    </source>
</evidence>
<dbReference type="OrthoDB" id="3477511at2"/>
<dbReference type="InterPro" id="IPR029069">
    <property type="entry name" value="HotDog_dom_sf"/>
</dbReference>
<evidence type="ECO:0000256" key="1">
    <source>
        <dbReference type="ARBA" id="ARBA00022801"/>
    </source>
</evidence>
<evidence type="ECO:0000313" key="4">
    <source>
        <dbReference type="Proteomes" id="UP000238137"/>
    </source>
</evidence>
<dbReference type="NCBIfam" id="TIGR00369">
    <property type="entry name" value="unchar_dom_1"/>
    <property type="match status" value="1"/>
</dbReference>
<dbReference type="InterPro" id="IPR003736">
    <property type="entry name" value="PAAI_dom"/>
</dbReference>
<comment type="caution">
    <text evidence="3">The sequence shown here is derived from an EMBL/GenBank/DDBJ whole genome shotgun (WGS) entry which is preliminary data.</text>
</comment>
<proteinExistence type="predicted"/>
<evidence type="ECO:0000259" key="2">
    <source>
        <dbReference type="Pfam" id="PF03061"/>
    </source>
</evidence>
<dbReference type="CDD" id="cd03443">
    <property type="entry name" value="PaaI_thioesterase"/>
    <property type="match status" value="1"/>
</dbReference>